<dbReference type="EMBL" id="JAAVTX010000004">
    <property type="protein sequence ID" value="NKE46303.1"/>
    <property type="molecule type" value="Genomic_DNA"/>
</dbReference>
<evidence type="ECO:0008006" key="3">
    <source>
        <dbReference type="Google" id="ProtNLM"/>
    </source>
</evidence>
<evidence type="ECO:0000313" key="2">
    <source>
        <dbReference type="Proteomes" id="UP000765160"/>
    </source>
</evidence>
<evidence type="ECO:0000313" key="1">
    <source>
        <dbReference type="EMBL" id="NKE46303.1"/>
    </source>
</evidence>
<comment type="caution">
    <text evidence="1">The sequence shown here is derived from an EMBL/GenBank/DDBJ whole genome shotgun (WGS) entry which is preliminary data.</text>
</comment>
<reference evidence="1 2" key="1">
    <citation type="submission" date="2020-03" db="EMBL/GenBank/DDBJ databases">
        <title>Roseomonas selenitidurans sp. nov. isolated from soil.</title>
        <authorList>
            <person name="Liu H."/>
        </authorList>
    </citation>
    <scope>NUCLEOTIDE SEQUENCE [LARGE SCALE GENOMIC DNA]</scope>
    <source>
        <strain evidence="1 2">JCM 15073</strain>
    </source>
</reference>
<sequence>MSIRRDGDGILLEGVCPIEDAEAMLRHAQEGAGFVDWSGCTHLHAACLQVLLSSGLALRGTPASPLLAQWLVPMLPVASTQLSEA</sequence>
<dbReference type="Proteomes" id="UP000765160">
    <property type="component" value="Unassembled WGS sequence"/>
</dbReference>
<accession>A0ABX1F1X0</accession>
<organism evidence="1 2">
    <name type="scientific">Falsiroseomonas frigidaquae</name>
    <dbReference type="NCBI Taxonomy" id="487318"/>
    <lineage>
        <taxon>Bacteria</taxon>
        <taxon>Pseudomonadati</taxon>
        <taxon>Pseudomonadota</taxon>
        <taxon>Alphaproteobacteria</taxon>
        <taxon>Acetobacterales</taxon>
        <taxon>Roseomonadaceae</taxon>
        <taxon>Falsiroseomonas</taxon>
    </lineage>
</organism>
<keyword evidence="2" id="KW-1185">Reference proteome</keyword>
<dbReference type="RefSeq" id="WP_168050802.1">
    <property type="nucleotide sequence ID" value="NZ_JAATJR010000004.1"/>
</dbReference>
<gene>
    <name evidence="1" type="ORF">HB662_16065</name>
</gene>
<protein>
    <recommendedName>
        <fullName evidence="3">STAS domain-containing protein</fullName>
    </recommendedName>
</protein>
<name>A0ABX1F1X0_9PROT</name>
<proteinExistence type="predicted"/>